<comment type="caution">
    <text evidence="2">The sequence shown here is derived from an EMBL/GenBank/DDBJ whole genome shotgun (WGS) entry which is preliminary data.</text>
</comment>
<dbReference type="EMBL" id="BPLR01003838">
    <property type="protein sequence ID" value="GIX89235.1"/>
    <property type="molecule type" value="Genomic_DNA"/>
</dbReference>
<dbReference type="AlphaFoldDB" id="A0AAV4NY48"/>
<sequence length="117" mass="13103">MWPDLKIVLRKPNLNQTQGSAKRAEHNIENMLSSWLDNNHGAAKLGLKTSSFPNDSVEHLTNKEELQTLTKTANDFSESTNSKIEDDSDLSNNNSSRMDPPTEITFEAQKEDKATSL</sequence>
<reference evidence="2 3" key="1">
    <citation type="submission" date="2021-06" db="EMBL/GenBank/DDBJ databases">
        <title>Caerostris extrusa draft genome.</title>
        <authorList>
            <person name="Kono N."/>
            <person name="Arakawa K."/>
        </authorList>
    </citation>
    <scope>NUCLEOTIDE SEQUENCE [LARGE SCALE GENOMIC DNA]</scope>
</reference>
<name>A0AAV4NY48_CAEEX</name>
<evidence type="ECO:0000313" key="2">
    <source>
        <dbReference type="EMBL" id="GIX89235.1"/>
    </source>
</evidence>
<dbReference type="Proteomes" id="UP001054945">
    <property type="component" value="Unassembled WGS sequence"/>
</dbReference>
<organism evidence="2 3">
    <name type="scientific">Caerostris extrusa</name>
    <name type="common">Bark spider</name>
    <name type="synonym">Caerostris bankana</name>
    <dbReference type="NCBI Taxonomy" id="172846"/>
    <lineage>
        <taxon>Eukaryota</taxon>
        <taxon>Metazoa</taxon>
        <taxon>Ecdysozoa</taxon>
        <taxon>Arthropoda</taxon>
        <taxon>Chelicerata</taxon>
        <taxon>Arachnida</taxon>
        <taxon>Araneae</taxon>
        <taxon>Araneomorphae</taxon>
        <taxon>Entelegynae</taxon>
        <taxon>Araneoidea</taxon>
        <taxon>Araneidae</taxon>
        <taxon>Caerostris</taxon>
    </lineage>
</organism>
<feature type="region of interest" description="Disordered" evidence="1">
    <location>
        <begin position="70"/>
        <end position="117"/>
    </location>
</feature>
<evidence type="ECO:0000313" key="3">
    <source>
        <dbReference type="Proteomes" id="UP001054945"/>
    </source>
</evidence>
<gene>
    <name evidence="2" type="ORF">CEXT_396261</name>
</gene>
<protein>
    <submittedName>
        <fullName evidence="2">Uncharacterized protein</fullName>
    </submittedName>
</protein>
<evidence type="ECO:0000256" key="1">
    <source>
        <dbReference type="SAM" id="MobiDB-lite"/>
    </source>
</evidence>
<feature type="compositionally biased region" description="Basic and acidic residues" evidence="1">
    <location>
        <begin position="108"/>
        <end position="117"/>
    </location>
</feature>
<feature type="compositionally biased region" description="Polar residues" evidence="1">
    <location>
        <begin position="70"/>
        <end position="82"/>
    </location>
</feature>
<keyword evidence="3" id="KW-1185">Reference proteome</keyword>
<proteinExistence type="predicted"/>
<accession>A0AAV4NY48</accession>